<feature type="transmembrane region" description="Helical" evidence="1">
    <location>
        <begin position="109"/>
        <end position="129"/>
    </location>
</feature>
<comment type="caution">
    <text evidence="2">The sequence shown here is derived from an EMBL/GenBank/DDBJ whole genome shotgun (WGS) entry which is preliminary data.</text>
</comment>
<proteinExistence type="predicted"/>
<evidence type="ECO:0000256" key="1">
    <source>
        <dbReference type="SAM" id="Phobius"/>
    </source>
</evidence>
<protein>
    <submittedName>
        <fullName evidence="2">Uncharacterized protein</fullName>
    </submittedName>
</protein>
<keyword evidence="1" id="KW-0812">Transmembrane</keyword>
<keyword evidence="1" id="KW-0472">Membrane</keyword>
<sequence length="130" mass="14546">MKLKVCKRIAPSHTHAVKLLFDATSVLQLNAATRRHNSTPQLDASLQPSTLQLDDAVRERTDAGAVRGSINASAVREGESFWLSRFSFLVLAFDFFPNRFSFLISGFRFLVSGFQFLVWLSCLVLVVVLL</sequence>
<organism evidence="2 3">
    <name type="scientific">Senna tora</name>
    <dbReference type="NCBI Taxonomy" id="362788"/>
    <lineage>
        <taxon>Eukaryota</taxon>
        <taxon>Viridiplantae</taxon>
        <taxon>Streptophyta</taxon>
        <taxon>Embryophyta</taxon>
        <taxon>Tracheophyta</taxon>
        <taxon>Spermatophyta</taxon>
        <taxon>Magnoliopsida</taxon>
        <taxon>eudicotyledons</taxon>
        <taxon>Gunneridae</taxon>
        <taxon>Pentapetalae</taxon>
        <taxon>rosids</taxon>
        <taxon>fabids</taxon>
        <taxon>Fabales</taxon>
        <taxon>Fabaceae</taxon>
        <taxon>Caesalpinioideae</taxon>
        <taxon>Cassia clade</taxon>
        <taxon>Senna</taxon>
    </lineage>
</organism>
<keyword evidence="1" id="KW-1133">Transmembrane helix</keyword>
<evidence type="ECO:0000313" key="3">
    <source>
        <dbReference type="Proteomes" id="UP000634136"/>
    </source>
</evidence>
<name>A0A834TEY8_9FABA</name>
<accession>A0A834TEY8</accession>
<dbReference type="Proteomes" id="UP000634136">
    <property type="component" value="Unassembled WGS sequence"/>
</dbReference>
<keyword evidence="3" id="KW-1185">Reference proteome</keyword>
<dbReference type="EMBL" id="JAAIUW010000008">
    <property type="protein sequence ID" value="KAF7820868.1"/>
    <property type="molecule type" value="Genomic_DNA"/>
</dbReference>
<gene>
    <name evidence="2" type="ORF">G2W53_026323</name>
</gene>
<evidence type="ECO:0000313" key="2">
    <source>
        <dbReference type="EMBL" id="KAF7820868.1"/>
    </source>
</evidence>
<reference evidence="2" key="1">
    <citation type="submission" date="2020-09" db="EMBL/GenBank/DDBJ databases">
        <title>Genome-Enabled Discovery of Anthraquinone Biosynthesis in Senna tora.</title>
        <authorList>
            <person name="Kang S.-H."/>
            <person name="Pandey R.P."/>
            <person name="Lee C.-M."/>
            <person name="Sim J.-S."/>
            <person name="Jeong J.-T."/>
            <person name="Choi B.-S."/>
            <person name="Jung M."/>
            <person name="Ginzburg D."/>
            <person name="Zhao K."/>
            <person name="Won S.Y."/>
            <person name="Oh T.-J."/>
            <person name="Yu Y."/>
            <person name="Kim N.-H."/>
            <person name="Lee O.R."/>
            <person name="Lee T.-H."/>
            <person name="Bashyal P."/>
            <person name="Kim T.-S."/>
            <person name="Lee W.-H."/>
            <person name="Kawkins C."/>
            <person name="Kim C.-K."/>
            <person name="Kim J.S."/>
            <person name="Ahn B.O."/>
            <person name="Rhee S.Y."/>
            <person name="Sohng J.K."/>
        </authorList>
    </citation>
    <scope>NUCLEOTIDE SEQUENCE</scope>
    <source>
        <tissue evidence="2">Leaf</tissue>
    </source>
</reference>
<dbReference type="AlphaFoldDB" id="A0A834TEY8"/>